<dbReference type="InterPro" id="IPR013132">
    <property type="entry name" value="PseI/NeuA/B-like_N"/>
</dbReference>
<dbReference type="SUPFAM" id="SSF51569">
    <property type="entry name" value="Aldolase"/>
    <property type="match status" value="1"/>
</dbReference>
<dbReference type="AlphaFoldDB" id="A0A4Z1BZ08"/>
<reference evidence="2 3" key="1">
    <citation type="submission" date="2019-04" db="EMBL/GenBank/DDBJ databases">
        <authorList>
            <person name="Park S."/>
            <person name="Yoon J.-H."/>
        </authorList>
    </citation>
    <scope>NUCLEOTIDE SEQUENCE [LARGE SCALE GENOMIC DNA]</scope>
    <source>
        <strain evidence="2 3">HJM-18</strain>
    </source>
</reference>
<evidence type="ECO:0000313" key="2">
    <source>
        <dbReference type="EMBL" id="TGN39928.1"/>
    </source>
</evidence>
<dbReference type="Pfam" id="PF03102">
    <property type="entry name" value="NeuB"/>
    <property type="match status" value="1"/>
</dbReference>
<dbReference type="CDD" id="cd11615">
    <property type="entry name" value="SAF_NeuB_like"/>
    <property type="match status" value="1"/>
</dbReference>
<dbReference type="PANTHER" id="PTHR42966">
    <property type="entry name" value="N-ACETYLNEURAMINATE SYNTHASE"/>
    <property type="match status" value="1"/>
</dbReference>
<protein>
    <submittedName>
        <fullName evidence="2">N-acetylneuraminate synthase</fullName>
        <ecNumber evidence="2">2.5.1.56</ecNumber>
    </submittedName>
</protein>
<dbReference type="GO" id="GO:0050462">
    <property type="term" value="F:N-acetylneuraminate synthase activity"/>
    <property type="evidence" value="ECO:0007669"/>
    <property type="project" value="UniProtKB-EC"/>
</dbReference>
<dbReference type="GO" id="GO:0016051">
    <property type="term" value="P:carbohydrate biosynthetic process"/>
    <property type="evidence" value="ECO:0007669"/>
    <property type="project" value="InterPro"/>
</dbReference>
<organism evidence="2 3">
    <name type="scientific">Marinobacter confluentis</name>
    <dbReference type="NCBI Taxonomy" id="1697557"/>
    <lineage>
        <taxon>Bacteria</taxon>
        <taxon>Pseudomonadati</taxon>
        <taxon>Pseudomonadota</taxon>
        <taxon>Gammaproteobacteria</taxon>
        <taxon>Pseudomonadales</taxon>
        <taxon>Marinobacteraceae</taxon>
        <taxon>Marinobacter</taxon>
    </lineage>
</organism>
<dbReference type="InterPro" id="IPR013785">
    <property type="entry name" value="Aldolase_TIM"/>
</dbReference>
<dbReference type="Proteomes" id="UP000298325">
    <property type="component" value="Unassembled WGS sequence"/>
</dbReference>
<evidence type="ECO:0000259" key="1">
    <source>
        <dbReference type="Pfam" id="PF03102"/>
    </source>
</evidence>
<dbReference type="InterPro" id="IPR057736">
    <property type="entry name" value="SAF_PseI/NeuA/NeuB"/>
</dbReference>
<dbReference type="NCBIfam" id="TIGR03569">
    <property type="entry name" value="NeuB_NnaB"/>
    <property type="match status" value="1"/>
</dbReference>
<sequence length="355" mass="38380">MTVNIIAEAGVNHNGDKDLAFELVKVAAASGADAVKFQTFNAQRLAALTAPKARYQQSTTDAMESQLAMLKKLELPEAWHSELKAYATELGITFISTAFDIKSLAFLQTLDLPYYKVPSGEITNAPLLLAFAGTGKNLIISTGMATLGEVEQALAVVAYGYSHNSEPSGMDDVWRFWSSASARSAIAGRVSLLHCTSQYPTPMSEVNLRAMDTLRQAFALPVGYSDHSEGLLIPVAAVARGATIIEKHFTLDRQMPGPDHRASLEPDELAEMVSQIREIESALGDGQKRPQESEWDTRQAARQQIIFAEPVVRGDIITRSALTTARCGRGLSPALSWDLVGTAASQDFKPGDVPE</sequence>
<proteinExistence type="predicted"/>
<evidence type="ECO:0000313" key="3">
    <source>
        <dbReference type="Proteomes" id="UP000298325"/>
    </source>
</evidence>
<comment type="caution">
    <text evidence="2">The sequence shown here is derived from an EMBL/GenBank/DDBJ whole genome shotgun (WGS) entry which is preliminary data.</text>
</comment>
<dbReference type="EMBL" id="SRPF01000002">
    <property type="protein sequence ID" value="TGN39928.1"/>
    <property type="molecule type" value="Genomic_DNA"/>
</dbReference>
<dbReference type="SUPFAM" id="SSF51269">
    <property type="entry name" value="AFP III-like domain"/>
    <property type="match status" value="1"/>
</dbReference>
<name>A0A4Z1BZ08_9GAMM</name>
<dbReference type="InterPro" id="IPR051690">
    <property type="entry name" value="PseI-like"/>
</dbReference>
<dbReference type="RefSeq" id="WP_135802592.1">
    <property type="nucleotide sequence ID" value="NZ_SRPF01000002.1"/>
</dbReference>
<dbReference type="GO" id="GO:0047444">
    <property type="term" value="F:N-acylneuraminate-9-phosphate synthase activity"/>
    <property type="evidence" value="ECO:0007669"/>
    <property type="project" value="TreeGrafter"/>
</dbReference>
<feature type="domain" description="PseI/NeuA/B-like" evidence="1">
    <location>
        <begin position="23"/>
        <end position="288"/>
    </location>
</feature>
<keyword evidence="3" id="KW-1185">Reference proteome</keyword>
<keyword evidence="2" id="KW-0808">Transferase</keyword>
<dbReference type="PANTHER" id="PTHR42966:SF1">
    <property type="entry name" value="SIALIC ACID SYNTHASE"/>
    <property type="match status" value="1"/>
</dbReference>
<dbReference type="EC" id="2.5.1.56" evidence="2"/>
<accession>A0A4Z1BZ08</accession>
<dbReference type="Gene3D" id="3.20.20.70">
    <property type="entry name" value="Aldolase class I"/>
    <property type="match status" value="1"/>
</dbReference>
<gene>
    <name evidence="2" type="primary">neuB</name>
    <name evidence="2" type="ORF">E5Q11_06410</name>
</gene>
<dbReference type="InterPro" id="IPR036732">
    <property type="entry name" value="AFP_Neu5c_C_sf"/>
</dbReference>
<dbReference type="InterPro" id="IPR020007">
    <property type="entry name" value="NeuB/NeuA"/>
</dbReference>
<dbReference type="OrthoDB" id="9781701at2"/>